<sequence length="121" mass="13890">MNPATSFIIRAAPMPYREAARLVRPRPRAILPFLVLSLFRYRSSHIRNAWRGYWTSVRRPPWTEEGPERAILVNAGAVSFVPIMSSHSSLQGFQVAQHPPSRERVRGNSRVISLTPYPRRI</sequence>
<keyword evidence="2" id="KW-1185">Reference proteome</keyword>
<dbReference type="AlphaFoldDB" id="A0A6A5K4G3"/>
<gene>
    <name evidence="1" type="ORF">BDW02DRAFT_419976</name>
</gene>
<evidence type="ECO:0000313" key="2">
    <source>
        <dbReference type="Proteomes" id="UP000800040"/>
    </source>
</evidence>
<reference evidence="1" key="1">
    <citation type="submission" date="2020-01" db="EMBL/GenBank/DDBJ databases">
        <authorList>
            <consortium name="DOE Joint Genome Institute"/>
            <person name="Haridas S."/>
            <person name="Albert R."/>
            <person name="Binder M."/>
            <person name="Bloem J."/>
            <person name="Labutti K."/>
            <person name="Salamov A."/>
            <person name="Andreopoulos B."/>
            <person name="Baker S.E."/>
            <person name="Barry K."/>
            <person name="Bills G."/>
            <person name="Bluhm B.H."/>
            <person name="Cannon C."/>
            <person name="Castanera R."/>
            <person name="Culley D.E."/>
            <person name="Daum C."/>
            <person name="Ezra D."/>
            <person name="Gonzalez J.B."/>
            <person name="Henrissat B."/>
            <person name="Kuo A."/>
            <person name="Liang C."/>
            <person name="Lipzen A."/>
            <person name="Lutzoni F."/>
            <person name="Magnuson J."/>
            <person name="Mondo S."/>
            <person name="Nolan M."/>
            <person name="Ohm R."/>
            <person name="Pangilinan J."/>
            <person name="Park H.-J."/>
            <person name="Ramirez L."/>
            <person name="Alfaro M."/>
            <person name="Sun H."/>
            <person name="Tritt A."/>
            <person name="Yoshinaga Y."/>
            <person name="Zwiers L.-H."/>
            <person name="Turgeon B.G."/>
            <person name="Goodwin S.B."/>
            <person name="Spatafora J.W."/>
            <person name="Crous P.W."/>
            <person name="Grigoriev I.V."/>
        </authorList>
    </citation>
    <scope>NUCLEOTIDE SEQUENCE</scope>
    <source>
        <strain evidence="1">P77</strain>
    </source>
</reference>
<proteinExistence type="predicted"/>
<dbReference type="EMBL" id="ML975335">
    <property type="protein sequence ID" value="KAF1832575.1"/>
    <property type="molecule type" value="Genomic_DNA"/>
</dbReference>
<accession>A0A6A5K4G3</accession>
<dbReference type="Proteomes" id="UP000800040">
    <property type="component" value="Unassembled WGS sequence"/>
</dbReference>
<evidence type="ECO:0000313" key="1">
    <source>
        <dbReference type="EMBL" id="KAF1832575.1"/>
    </source>
</evidence>
<organism evidence="1 2">
    <name type="scientific">Decorospora gaudefroyi</name>
    <dbReference type="NCBI Taxonomy" id="184978"/>
    <lineage>
        <taxon>Eukaryota</taxon>
        <taxon>Fungi</taxon>
        <taxon>Dikarya</taxon>
        <taxon>Ascomycota</taxon>
        <taxon>Pezizomycotina</taxon>
        <taxon>Dothideomycetes</taxon>
        <taxon>Pleosporomycetidae</taxon>
        <taxon>Pleosporales</taxon>
        <taxon>Pleosporineae</taxon>
        <taxon>Pleosporaceae</taxon>
        <taxon>Decorospora</taxon>
    </lineage>
</organism>
<name>A0A6A5K4G3_9PLEO</name>
<protein>
    <submittedName>
        <fullName evidence="1">Uncharacterized protein</fullName>
    </submittedName>
</protein>